<dbReference type="InterPro" id="IPR015414">
    <property type="entry name" value="TMEM64"/>
</dbReference>
<feature type="transmembrane region" description="Helical" evidence="6">
    <location>
        <begin position="76"/>
        <end position="99"/>
    </location>
</feature>
<dbReference type="AlphaFoldDB" id="A0A1M4UCB2"/>
<feature type="transmembrane region" description="Helical" evidence="6">
    <location>
        <begin position="159"/>
        <end position="177"/>
    </location>
</feature>
<protein>
    <recommendedName>
        <fullName evidence="6">TVP38/TMEM64 family membrane protein</fullName>
    </recommendedName>
</protein>
<evidence type="ECO:0000256" key="5">
    <source>
        <dbReference type="ARBA" id="ARBA00023136"/>
    </source>
</evidence>
<feature type="domain" description="VTT" evidence="7">
    <location>
        <begin position="64"/>
        <end position="179"/>
    </location>
</feature>
<dbReference type="RefSeq" id="WP_073247893.1">
    <property type="nucleotide sequence ID" value="NZ_FQVG01000007.1"/>
</dbReference>
<keyword evidence="3 6" id="KW-0812">Transmembrane</keyword>
<evidence type="ECO:0000313" key="9">
    <source>
        <dbReference type="Proteomes" id="UP000184423"/>
    </source>
</evidence>
<feature type="transmembrane region" description="Helical" evidence="6">
    <location>
        <begin position="127"/>
        <end position="147"/>
    </location>
</feature>
<dbReference type="PANTHER" id="PTHR12677:SF59">
    <property type="entry name" value="GOLGI APPARATUS MEMBRANE PROTEIN TVP38-RELATED"/>
    <property type="match status" value="1"/>
</dbReference>
<feature type="transmembrane region" description="Helical" evidence="6">
    <location>
        <begin position="189"/>
        <end position="209"/>
    </location>
</feature>
<comment type="subcellular location">
    <subcellularLocation>
        <location evidence="1 6">Cell membrane</location>
        <topology evidence="1 6">Multi-pass membrane protein</topology>
    </subcellularLocation>
</comment>
<keyword evidence="2 6" id="KW-1003">Cell membrane</keyword>
<evidence type="ECO:0000256" key="2">
    <source>
        <dbReference type="ARBA" id="ARBA00022475"/>
    </source>
</evidence>
<dbReference type="EMBL" id="FQVG01000007">
    <property type="protein sequence ID" value="SHE54190.1"/>
    <property type="molecule type" value="Genomic_DNA"/>
</dbReference>
<name>A0A1M4UCB2_9CLOT</name>
<feature type="transmembrane region" description="Helical" evidence="6">
    <location>
        <begin position="6"/>
        <end position="22"/>
    </location>
</feature>
<evidence type="ECO:0000313" key="8">
    <source>
        <dbReference type="EMBL" id="SHE54190.1"/>
    </source>
</evidence>
<dbReference type="PANTHER" id="PTHR12677">
    <property type="entry name" value="GOLGI APPARATUS MEMBRANE PROTEIN TVP38-RELATED"/>
    <property type="match status" value="1"/>
</dbReference>
<dbReference type="InterPro" id="IPR032816">
    <property type="entry name" value="VTT_dom"/>
</dbReference>
<sequence length="213" mass="23973">MRLKRAFSFITLLLITVVVLLYRKQLLNMIKNPEDIRNFLLSYKGYAVAIFLLLSTIRSVFLLPAGTFAVISGLTFGNLIGTLLTCVGVTLSGILAYFIAKYFGREFVECILKRRKIDINSLIKKEGLFYIISLRLIPIFPFDAVSYASGLMDVNFKDFVFGTFLGSLPGAFIYTFLGNSIMDIRGPKFKLALFLVIISSITPIIYKYVLKKG</sequence>
<comment type="similarity">
    <text evidence="6">Belongs to the TVP38/TMEM64 family.</text>
</comment>
<evidence type="ECO:0000256" key="6">
    <source>
        <dbReference type="RuleBase" id="RU366058"/>
    </source>
</evidence>
<keyword evidence="9" id="KW-1185">Reference proteome</keyword>
<evidence type="ECO:0000256" key="4">
    <source>
        <dbReference type="ARBA" id="ARBA00022989"/>
    </source>
</evidence>
<evidence type="ECO:0000256" key="1">
    <source>
        <dbReference type="ARBA" id="ARBA00004651"/>
    </source>
</evidence>
<keyword evidence="5 6" id="KW-0472">Membrane</keyword>
<dbReference type="Pfam" id="PF09335">
    <property type="entry name" value="VTT_dom"/>
    <property type="match status" value="1"/>
</dbReference>
<feature type="transmembrane region" description="Helical" evidence="6">
    <location>
        <begin position="43"/>
        <end position="64"/>
    </location>
</feature>
<evidence type="ECO:0000256" key="3">
    <source>
        <dbReference type="ARBA" id="ARBA00022692"/>
    </source>
</evidence>
<dbReference type="GO" id="GO:0005886">
    <property type="term" value="C:plasma membrane"/>
    <property type="evidence" value="ECO:0007669"/>
    <property type="project" value="UniProtKB-SubCell"/>
</dbReference>
<dbReference type="Proteomes" id="UP000184423">
    <property type="component" value="Unassembled WGS sequence"/>
</dbReference>
<organism evidence="8 9">
    <name type="scientific">Caloramator proteoclasticus DSM 10124</name>
    <dbReference type="NCBI Taxonomy" id="1121262"/>
    <lineage>
        <taxon>Bacteria</taxon>
        <taxon>Bacillati</taxon>
        <taxon>Bacillota</taxon>
        <taxon>Clostridia</taxon>
        <taxon>Eubacteriales</taxon>
        <taxon>Clostridiaceae</taxon>
        <taxon>Caloramator</taxon>
    </lineage>
</organism>
<evidence type="ECO:0000259" key="7">
    <source>
        <dbReference type="Pfam" id="PF09335"/>
    </source>
</evidence>
<reference evidence="9" key="1">
    <citation type="submission" date="2016-11" db="EMBL/GenBank/DDBJ databases">
        <authorList>
            <person name="Varghese N."/>
            <person name="Submissions S."/>
        </authorList>
    </citation>
    <scope>NUCLEOTIDE SEQUENCE [LARGE SCALE GENOMIC DNA]</scope>
    <source>
        <strain evidence="9">DSM 10124</strain>
    </source>
</reference>
<gene>
    <name evidence="8" type="ORF">SAMN02746091_00609</name>
</gene>
<accession>A0A1M4UCB2</accession>
<keyword evidence="4 6" id="KW-1133">Transmembrane helix</keyword>
<proteinExistence type="inferred from homology"/>